<reference evidence="3" key="1">
    <citation type="submission" date="2022-11" db="EMBL/GenBank/DDBJ databases">
        <title>Minimal conservation of predation-associated metabolite biosynthetic gene clusters underscores biosynthetic potential of Myxococcota including descriptions for ten novel species: Archangium lansinium sp. nov., Myxococcus landrumus sp. nov., Nannocystis bai.</title>
        <authorList>
            <person name="Ahearne A."/>
            <person name="Stevens C."/>
            <person name="Dowd S."/>
        </authorList>
    </citation>
    <scope>NUCLEOTIDE SEQUENCE</scope>
    <source>
        <strain evidence="3">Fl3</strain>
    </source>
</reference>
<feature type="domain" description="RNA polymerase alpha subunit C-terminal" evidence="2">
    <location>
        <begin position="4"/>
        <end position="59"/>
    </location>
</feature>
<protein>
    <recommendedName>
        <fullName evidence="2">RNA polymerase alpha subunit C-terminal domain-containing protein</fullName>
    </recommendedName>
</protein>
<dbReference type="RefSeq" id="WP_269038941.1">
    <property type="nucleotide sequence ID" value="NZ_CP114040.1"/>
</dbReference>
<keyword evidence="4" id="KW-1185">Reference proteome</keyword>
<dbReference type="SUPFAM" id="SSF47789">
    <property type="entry name" value="C-terminal domain of RNA polymerase alpha subunit"/>
    <property type="match status" value="1"/>
</dbReference>
<proteinExistence type="predicted"/>
<evidence type="ECO:0000256" key="1">
    <source>
        <dbReference type="SAM" id="MobiDB-lite"/>
    </source>
</evidence>
<sequence>MDSPLDHSVEDLEISVRAWNVLNQFGIAYVGELVQWTEHDLLQHPSSSKKIVGELREFLGQMGLSLGTPQPEWKRPDGAAVALPTGESRRA</sequence>
<evidence type="ECO:0000313" key="4">
    <source>
        <dbReference type="Proteomes" id="UP001164459"/>
    </source>
</evidence>
<evidence type="ECO:0000313" key="3">
    <source>
        <dbReference type="EMBL" id="WAS96575.1"/>
    </source>
</evidence>
<name>A0ABY7HBU9_9BACT</name>
<dbReference type="Gene3D" id="1.10.150.20">
    <property type="entry name" value="5' to 3' exonuclease, C-terminal subdomain"/>
    <property type="match status" value="1"/>
</dbReference>
<gene>
    <name evidence="3" type="ORF">O0S08_10490</name>
</gene>
<dbReference type="Pfam" id="PF03118">
    <property type="entry name" value="RNA_pol_A_CTD"/>
    <property type="match status" value="1"/>
</dbReference>
<dbReference type="EMBL" id="CP114040">
    <property type="protein sequence ID" value="WAS96575.1"/>
    <property type="molecule type" value="Genomic_DNA"/>
</dbReference>
<accession>A0ABY7HBU9</accession>
<dbReference type="InterPro" id="IPR011260">
    <property type="entry name" value="RNAP_asu_C"/>
</dbReference>
<organism evidence="3 4">
    <name type="scientific">Nannocystis punicea</name>
    <dbReference type="NCBI Taxonomy" id="2995304"/>
    <lineage>
        <taxon>Bacteria</taxon>
        <taxon>Pseudomonadati</taxon>
        <taxon>Myxococcota</taxon>
        <taxon>Polyangia</taxon>
        <taxon>Nannocystales</taxon>
        <taxon>Nannocystaceae</taxon>
        <taxon>Nannocystis</taxon>
    </lineage>
</organism>
<dbReference type="Proteomes" id="UP001164459">
    <property type="component" value="Chromosome"/>
</dbReference>
<evidence type="ECO:0000259" key="2">
    <source>
        <dbReference type="Pfam" id="PF03118"/>
    </source>
</evidence>
<feature type="region of interest" description="Disordered" evidence="1">
    <location>
        <begin position="66"/>
        <end position="91"/>
    </location>
</feature>